<evidence type="ECO:0000313" key="3">
    <source>
        <dbReference type="Proteomes" id="UP000189956"/>
    </source>
</evidence>
<evidence type="ECO:0008006" key="4">
    <source>
        <dbReference type="Google" id="ProtNLM"/>
    </source>
</evidence>
<accession>A0A1T4MJI3</accession>
<proteinExistence type="predicted"/>
<feature type="chain" id="PRO_5012391313" description="Lipoprotein" evidence="1">
    <location>
        <begin position="25"/>
        <end position="181"/>
    </location>
</feature>
<dbReference type="EMBL" id="FUWL01000013">
    <property type="protein sequence ID" value="SJZ67199.1"/>
    <property type="molecule type" value="Genomic_DNA"/>
</dbReference>
<feature type="signal peptide" evidence="1">
    <location>
        <begin position="1"/>
        <end position="24"/>
    </location>
</feature>
<name>A0A1T4MJI3_PORCN</name>
<keyword evidence="1" id="KW-0732">Signal</keyword>
<gene>
    <name evidence="2" type="ORF">SAMN02745205_01558</name>
</gene>
<organism evidence="2 3">
    <name type="scientific">Porphyromonas cangingivalis</name>
    <dbReference type="NCBI Taxonomy" id="36874"/>
    <lineage>
        <taxon>Bacteria</taxon>
        <taxon>Pseudomonadati</taxon>
        <taxon>Bacteroidota</taxon>
        <taxon>Bacteroidia</taxon>
        <taxon>Bacteroidales</taxon>
        <taxon>Porphyromonadaceae</taxon>
        <taxon>Porphyromonas</taxon>
    </lineage>
</organism>
<evidence type="ECO:0000256" key="1">
    <source>
        <dbReference type="SAM" id="SignalP"/>
    </source>
</evidence>
<protein>
    <recommendedName>
        <fullName evidence="4">Lipoprotein</fullName>
    </recommendedName>
</protein>
<dbReference type="AlphaFoldDB" id="A0A1T4MJI3"/>
<evidence type="ECO:0000313" key="2">
    <source>
        <dbReference type="EMBL" id="SJZ67199.1"/>
    </source>
</evidence>
<reference evidence="2 3" key="1">
    <citation type="submission" date="2017-02" db="EMBL/GenBank/DDBJ databases">
        <authorList>
            <person name="Peterson S.W."/>
        </authorList>
    </citation>
    <scope>NUCLEOTIDE SEQUENCE [LARGE SCALE GENOMIC DNA]</scope>
    <source>
        <strain evidence="2 3">ATCC 700135</strain>
    </source>
</reference>
<dbReference type="PROSITE" id="PS51257">
    <property type="entry name" value="PROKAR_LIPOPROTEIN"/>
    <property type="match status" value="1"/>
</dbReference>
<dbReference type="Proteomes" id="UP000189956">
    <property type="component" value="Unassembled WGS sequence"/>
</dbReference>
<sequence>MKNSAIIRCLISALVALVSCLWLTSCDPFHQSYKHTVIYQRDNNLNEYMVFFYRPRYLETVFEKDTLLLSSSRVVEEYEDVPAPRRTKEFWVNTLVKDHLLGEVDRLDSIGVYSIDDHKLQGMMYHPTIEKRDNLKSSTLYPNPFSEASWVLDFKDSEYNKNKWGVNIADLTYTLKRLETP</sequence>